<gene>
    <name evidence="9" type="ORF">VPK24_12730</name>
</gene>
<dbReference type="Pfam" id="PF01850">
    <property type="entry name" value="PIN"/>
    <property type="match status" value="1"/>
</dbReference>
<evidence type="ECO:0000313" key="9">
    <source>
        <dbReference type="EMBL" id="MFG3818508.1"/>
    </source>
</evidence>
<keyword evidence="6" id="KW-0460">Magnesium</keyword>
<dbReference type="Gene3D" id="3.40.50.1010">
    <property type="entry name" value="5'-nuclease"/>
    <property type="match status" value="1"/>
</dbReference>
<evidence type="ECO:0000256" key="6">
    <source>
        <dbReference type="ARBA" id="ARBA00022842"/>
    </source>
</evidence>
<comment type="cofactor">
    <cofactor evidence="1">
        <name>Mg(2+)</name>
        <dbReference type="ChEBI" id="CHEBI:18420"/>
    </cofactor>
</comment>
<dbReference type="SUPFAM" id="SSF88723">
    <property type="entry name" value="PIN domain-like"/>
    <property type="match status" value="1"/>
</dbReference>
<keyword evidence="10" id="KW-1185">Reference proteome</keyword>
<evidence type="ECO:0000256" key="2">
    <source>
        <dbReference type="ARBA" id="ARBA00022649"/>
    </source>
</evidence>
<dbReference type="CDD" id="cd09881">
    <property type="entry name" value="PIN_VapC4-5_FitB-like"/>
    <property type="match status" value="1"/>
</dbReference>
<evidence type="ECO:0000256" key="4">
    <source>
        <dbReference type="ARBA" id="ARBA00022723"/>
    </source>
</evidence>
<keyword evidence="2" id="KW-1277">Toxin-antitoxin system</keyword>
<protein>
    <submittedName>
        <fullName evidence="9">Type II toxin-antitoxin system VapC family toxin</fullName>
    </submittedName>
</protein>
<dbReference type="PANTHER" id="PTHR33653:SF1">
    <property type="entry name" value="RIBONUCLEASE VAPC2"/>
    <property type="match status" value="1"/>
</dbReference>
<organism evidence="9 10">
    <name type="scientific">Limnothrix redekei LRLZ20PSL1</name>
    <dbReference type="NCBI Taxonomy" id="3112953"/>
    <lineage>
        <taxon>Bacteria</taxon>
        <taxon>Bacillati</taxon>
        <taxon>Cyanobacteriota</taxon>
        <taxon>Cyanophyceae</taxon>
        <taxon>Pseudanabaenales</taxon>
        <taxon>Pseudanabaenaceae</taxon>
        <taxon>Limnothrix</taxon>
    </lineage>
</organism>
<evidence type="ECO:0000256" key="3">
    <source>
        <dbReference type="ARBA" id="ARBA00022722"/>
    </source>
</evidence>
<keyword evidence="5" id="KW-0378">Hydrolase</keyword>
<dbReference type="InterPro" id="IPR029060">
    <property type="entry name" value="PIN-like_dom_sf"/>
</dbReference>
<dbReference type="InterPro" id="IPR002716">
    <property type="entry name" value="PIN_dom"/>
</dbReference>
<feature type="domain" description="PIN" evidence="8">
    <location>
        <begin position="3"/>
        <end position="137"/>
    </location>
</feature>
<evidence type="ECO:0000256" key="7">
    <source>
        <dbReference type="ARBA" id="ARBA00038093"/>
    </source>
</evidence>
<sequence length="151" mass="17051">MTYLLDTNHCSYILANDRSVVDQIELVGVESIGISVITEGELIYMAENSANPLDNLSVVEDLIDDLDVYPIDSVTSRVYGKLKAAIFEYFGPKERSKRRRTKLESLGVGENDLWIAATAIQHDFNVVSGDRDFLRIQEAFPLKLENWHIST</sequence>
<dbReference type="Proteomes" id="UP001604335">
    <property type="component" value="Unassembled WGS sequence"/>
</dbReference>
<name>A0ABW7CEQ6_9CYAN</name>
<evidence type="ECO:0000259" key="8">
    <source>
        <dbReference type="Pfam" id="PF01850"/>
    </source>
</evidence>
<keyword evidence="4" id="KW-0479">Metal-binding</keyword>
<dbReference type="RefSeq" id="WP_393013906.1">
    <property type="nucleotide sequence ID" value="NZ_JAZAQF010000078.1"/>
</dbReference>
<dbReference type="InterPro" id="IPR050556">
    <property type="entry name" value="Type_II_TA_system_RNase"/>
</dbReference>
<dbReference type="EMBL" id="JAZAQF010000078">
    <property type="protein sequence ID" value="MFG3818508.1"/>
    <property type="molecule type" value="Genomic_DNA"/>
</dbReference>
<evidence type="ECO:0000313" key="10">
    <source>
        <dbReference type="Proteomes" id="UP001604335"/>
    </source>
</evidence>
<reference evidence="10" key="1">
    <citation type="journal article" date="2024" name="Algal Res.">
        <title>Biochemical, toxicological and genomic investigation of a high-biomass producing Limnothrix strain isolated from Italian shallow drinking water reservoir.</title>
        <authorList>
            <person name="Simonazzi M."/>
            <person name="Shishido T.K."/>
            <person name="Delbaje E."/>
            <person name="Wahlsten M."/>
            <person name="Fewer D.P."/>
            <person name="Sivonen K."/>
            <person name="Pezzolesi L."/>
            <person name="Pistocchi R."/>
        </authorList>
    </citation>
    <scope>NUCLEOTIDE SEQUENCE [LARGE SCALE GENOMIC DNA]</scope>
    <source>
        <strain evidence="10">LRLZ20PSL1</strain>
    </source>
</reference>
<accession>A0ABW7CEQ6</accession>
<comment type="caution">
    <text evidence="9">The sequence shown here is derived from an EMBL/GenBank/DDBJ whole genome shotgun (WGS) entry which is preliminary data.</text>
</comment>
<evidence type="ECO:0000256" key="5">
    <source>
        <dbReference type="ARBA" id="ARBA00022801"/>
    </source>
</evidence>
<evidence type="ECO:0000256" key="1">
    <source>
        <dbReference type="ARBA" id="ARBA00001946"/>
    </source>
</evidence>
<dbReference type="PANTHER" id="PTHR33653">
    <property type="entry name" value="RIBONUCLEASE VAPC2"/>
    <property type="match status" value="1"/>
</dbReference>
<comment type="similarity">
    <text evidence="7">Belongs to the PINc/VapC protein family.</text>
</comment>
<proteinExistence type="inferred from homology"/>
<keyword evidence="3" id="KW-0540">Nuclease</keyword>